<dbReference type="EMBL" id="BTSX01000003">
    <property type="protein sequence ID" value="GMS88288.1"/>
    <property type="molecule type" value="Genomic_DNA"/>
</dbReference>
<comment type="caution">
    <text evidence="2">The sequence shown here is derived from an EMBL/GenBank/DDBJ whole genome shotgun (WGS) entry which is preliminary data.</text>
</comment>
<gene>
    <name evidence="2" type="ORF">PENTCL1PPCAC_10463</name>
</gene>
<accession>A0AAV5T647</accession>
<name>A0AAV5T647_9BILA</name>
<dbReference type="AlphaFoldDB" id="A0AAV5T647"/>
<evidence type="ECO:0000313" key="3">
    <source>
        <dbReference type="Proteomes" id="UP001432027"/>
    </source>
</evidence>
<reference evidence="2" key="1">
    <citation type="submission" date="2023-10" db="EMBL/GenBank/DDBJ databases">
        <title>Genome assembly of Pristionchus species.</title>
        <authorList>
            <person name="Yoshida K."/>
            <person name="Sommer R.J."/>
        </authorList>
    </citation>
    <scope>NUCLEOTIDE SEQUENCE</scope>
    <source>
        <strain evidence="2">RS0144</strain>
    </source>
</reference>
<feature type="non-terminal residue" evidence="2">
    <location>
        <position position="1"/>
    </location>
</feature>
<sequence>FPPLGMVAPSSSLSSSTISSLFRSSSSSSNSSAHSSASRKSQSGIDLLSPATPTSGRSCRSRRASSIVLRSGRSSSCSTSSYGDEGDDCVESLAASLENNQSQIDELGDYFIGLKTAEEANASTTPTGMRLYYQLPLDGNLTSRLPLFLVYQSSEGQHFHFPIVQEGAEGRWRVKYGESKKLSYPSLISLMRHHLNYMFASPYVPGTFDSFEVWKAYTHI</sequence>
<evidence type="ECO:0000256" key="1">
    <source>
        <dbReference type="SAM" id="MobiDB-lite"/>
    </source>
</evidence>
<feature type="region of interest" description="Disordered" evidence="1">
    <location>
        <begin position="1"/>
        <end position="67"/>
    </location>
</feature>
<feature type="compositionally biased region" description="Low complexity" evidence="1">
    <location>
        <begin position="10"/>
        <end position="43"/>
    </location>
</feature>
<protein>
    <submittedName>
        <fullName evidence="2">Uncharacterized protein</fullName>
    </submittedName>
</protein>
<dbReference type="PANTHER" id="PTHR31128">
    <property type="entry name" value="PROTEIN CBR-CLEC-135-RELATED"/>
    <property type="match status" value="1"/>
</dbReference>
<proteinExistence type="predicted"/>
<evidence type="ECO:0000313" key="2">
    <source>
        <dbReference type="EMBL" id="GMS88288.1"/>
    </source>
</evidence>
<dbReference type="Proteomes" id="UP001432027">
    <property type="component" value="Unassembled WGS sequence"/>
</dbReference>
<organism evidence="2 3">
    <name type="scientific">Pristionchus entomophagus</name>
    <dbReference type="NCBI Taxonomy" id="358040"/>
    <lineage>
        <taxon>Eukaryota</taxon>
        <taxon>Metazoa</taxon>
        <taxon>Ecdysozoa</taxon>
        <taxon>Nematoda</taxon>
        <taxon>Chromadorea</taxon>
        <taxon>Rhabditida</taxon>
        <taxon>Rhabditina</taxon>
        <taxon>Diplogasteromorpha</taxon>
        <taxon>Diplogasteroidea</taxon>
        <taxon>Neodiplogasteridae</taxon>
        <taxon>Pristionchus</taxon>
    </lineage>
</organism>
<keyword evidence="3" id="KW-1185">Reference proteome</keyword>